<evidence type="ECO:0000313" key="3">
    <source>
        <dbReference type="Proteomes" id="UP000626092"/>
    </source>
</evidence>
<evidence type="ECO:0000259" key="1">
    <source>
        <dbReference type="PROSITE" id="PS50181"/>
    </source>
</evidence>
<name>A0A834GX60_RHOSS</name>
<gene>
    <name evidence="2" type="ORF">RHSIM_Rhsim06G0160100</name>
</gene>
<dbReference type="Gene3D" id="1.20.1280.50">
    <property type="match status" value="1"/>
</dbReference>
<dbReference type="PANTHER" id="PTHR34223:SF93">
    <property type="entry name" value="F-BOX DOMAIN-CONTAINING PROTEIN"/>
    <property type="match status" value="1"/>
</dbReference>
<keyword evidence="3" id="KW-1185">Reference proteome</keyword>
<dbReference type="Proteomes" id="UP000626092">
    <property type="component" value="Unassembled WGS sequence"/>
</dbReference>
<dbReference type="AlphaFoldDB" id="A0A834GX60"/>
<reference evidence="2" key="1">
    <citation type="submission" date="2019-11" db="EMBL/GenBank/DDBJ databases">
        <authorList>
            <person name="Liu Y."/>
            <person name="Hou J."/>
            <person name="Li T.-Q."/>
            <person name="Guan C.-H."/>
            <person name="Wu X."/>
            <person name="Wu H.-Z."/>
            <person name="Ling F."/>
            <person name="Zhang R."/>
            <person name="Shi X.-G."/>
            <person name="Ren J.-P."/>
            <person name="Chen E.-F."/>
            <person name="Sun J.-M."/>
        </authorList>
    </citation>
    <scope>NUCLEOTIDE SEQUENCE</scope>
    <source>
        <strain evidence="2">Adult_tree_wgs_1</strain>
        <tissue evidence="2">Leaves</tissue>
    </source>
</reference>
<proteinExistence type="predicted"/>
<accession>A0A834GX60</accession>
<dbReference type="InterPro" id="IPR053197">
    <property type="entry name" value="F-box_SCFL_complex_component"/>
</dbReference>
<dbReference type="InterPro" id="IPR032675">
    <property type="entry name" value="LRR_dom_sf"/>
</dbReference>
<dbReference type="Pfam" id="PF24758">
    <property type="entry name" value="LRR_At5g56370"/>
    <property type="match status" value="1"/>
</dbReference>
<feature type="domain" description="F-box" evidence="1">
    <location>
        <begin position="6"/>
        <end position="51"/>
    </location>
</feature>
<dbReference type="EMBL" id="WJXA01000006">
    <property type="protein sequence ID" value="KAF7141187.1"/>
    <property type="molecule type" value="Genomic_DNA"/>
</dbReference>
<evidence type="ECO:0000313" key="2">
    <source>
        <dbReference type="EMBL" id="KAF7141187.1"/>
    </source>
</evidence>
<dbReference type="SMART" id="SM00256">
    <property type="entry name" value="FBOX"/>
    <property type="match status" value="1"/>
</dbReference>
<dbReference type="PROSITE" id="PS50181">
    <property type="entry name" value="FBOX"/>
    <property type="match status" value="1"/>
</dbReference>
<dbReference type="PANTHER" id="PTHR34223">
    <property type="entry name" value="OS11G0201299 PROTEIN"/>
    <property type="match status" value="1"/>
</dbReference>
<dbReference type="SUPFAM" id="SSF81383">
    <property type="entry name" value="F-box domain"/>
    <property type="match status" value="1"/>
</dbReference>
<dbReference type="OrthoDB" id="1488247at2759"/>
<dbReference type="InterPro" id="IPR055411">
    <property type="entry name" value="LRR_FXL15/At3g58940/PEG3-like"/>
</dbReference>
<protein>
    <recommendedName>
        <fullName evidence="1">F-box domain-containing protein</fullName>
    </recommendedName>
</protein>
<organism evidence="2 3">
    <name type="scientific">Rhododendron simsii</name>
    <name type="common">Sims's rhododendron</name>
    <dbReference type="NCBI Taxonomy" id="118357"/>
    <lineage>
        <taxon>Eukaryota</taxon>
        <taxon>Viridiplantae</taxon>
        <taxon>Streptophyta</taxon>
        <taxon>Embryophyta</taxon>
        <taxon>Tracheophyta</taxon>
        <taxon>Spermatophyta</taxon>
        <taxon>Magnoliopsida</taxon>
        <taxon>eudicotyledons</taxon>
        <taxon>Gunneridae</taxon>
        <taxon>Pentapetalae</taxon>
        <taxon>asterids</taxon>
        <taxon>Ericales</taxon>
        <taxon>Ericaceae</taxon>
        <taxon>Ericoideae</taxon>
        <taxon>Rhodoreae</taxon>
        <taxon>Rhododendron</taxon>
    </lineage>
</organism>
<dbReference type="InterPro" id="IPR036047">
    <property type="entry name" value="F-box-like_dom_sf"/>
</dbReference>
<dbReference type="Pfam" id="PF00646">
    <property type="entry name" value="F-box"/>
    <property type="match status" value="1"/>
</dbReference>
<comment type="caution">
    <text evidence="2">The sequence shown here is derived from an EMBL/GenBank/DDBJ whole genome shotgun (WGS) entry which is preliminary data.</text>
</comment>
<dbReference type="Gene3D" id="3.80.10.10">
    <property type="entry name" value="Ribonuclease Inhibitor"/>
    <property type="match status" value="1"/>
</dbReference>
<dbReference type="SUPFAM" id="SSF52047">
    <property type="entry name" value="RNI-like"/>
    <property type="match status" value="1"/>
</dbReference>
<sequence length="479" mass="54876">MEVPSEDRFSDLPNPVIHLIFSYLETNDIPRISGISRKFRDACTSSPYLDLEADFLALKRCGSNCQGFQDFVHRVLGRRNGVGIHRLRLSWFCAQPYCKRAGALIDDWVKYAADCNVQELDIGVFPGDGELFVIPPCLANCQSLRELTLNMKGSRLLLQPGFFAFLVDLTLANVELCATFSGGGFGHWISTSCKSLKFLCLYKVTCYRSKDMSISSSSLQHLNLCACEFPEASKLSITSASLQHFSMGRCLFKERGKVVVRAERLENLVMDVVFSSDFPNYRRFQFSIFAPSLVSFSWRGPPASYSENLEHFWHLDEASISLETLDFHHTWQDKEFARNFLAVLLHSVRYTRTLKLNTEVFAYYHHPGVFVDLKHLAVVVRRFEEDQDQTISPFLRGLHNLSTLTIKLDADNDVVADPNVIALLWMRRQRYVAKNRKPRKIAFCFHESEEDFGPGEDNEGMLKWILKCEKALGKVKFYY</sequence>
<dbReference type="InterPro" id="IPR001810">
    <property type="entry name" value="F-box_dom"/>
</dbReference>